<dbReference type="SUPFAM" id="SSF53448">
    <property type="entry name" value="Nucleotide-diphospho-sugar transferases"/>
    <property type="match status" value="2"/>
</dbReference>
<dbReference type="PATRIC" id="fig|1434109.4.peg.930"/>
<feature type="domain" description="Glycosyltransferase 2-like" evidence="1">
    <location>
        <begin position="264"/>
        <end position="424"/>
    </location>
</feature>
<organism evidence="2 3">
    <name type="scientific">Methanosarcina barkeri str. Wiesmoor</name>
    <dbReference type="NCBI Taxonomy" id="1434109"/>
    <lineage>
        <taxon>Archaea</taxon>
        <taxon>Methanobacteriati</taxon>
        <taxon>Methanobacteriota</taxon>
        <taxon>Stenosarchaea group</taxon>
        <taxon>Methanomicrobia</taxon>
        <taxon>Methanosarcinales</taxon>
        <taxon>Methanosarcinaceae</taxon>
        <taxon>Methanosarcina</taxon>
    </lineage>
</organism>
<dbReference type="AlphaFoldDB" id="A0A0E3QJR3"/>
<dbReference type="GeneID" id="24822190"/>
<sequence>MDNKKNRSSEFAYLWMIKNKIKETYISFLLQALTKFQGLISKQLPLNTKRREIYDFAILNLQILKRRGFELFIHQVKNQNFKNYIKSSEIPIFESKISKSDGGISLVKTLQGKFNFPANNLNKINIFTINSQKENFKLKLQIINEQKMVIRESIVKSVEIKNNEYTSFKFKPIKESKDRIFNFRLQSIGESSASVSYEKTDETKELTLFYDGNNFNDKIGFQAFSDLGVQYEYDVWMLRNTLTATKKERCRKEAQNFAYKPKISIIMPVYNVDEIWLEKAIDSVINQIYTNWELCIADDASTKPHIKSTLSKYSELDSRIKVKYLSNNRGISGASNEALLLATGEFIGLLDNDDELSVDALYEVVKVLNKKSDIDLIYSDEDKIDMKGNRCNPFFKPGWSPDVLFSVNYVCHFAVIRKTIVDEVGRFRIGFEGSQDYDLFLRVAEKTNQVEHIPKILYHWRMIPGSTALNIFSKDKAQINGIRSLQDYLYRKKIDGKAAATINRTNYQVDYEIKGSPLVSIIIHFDDNVHVKKCINSIIKNTEETRYEILLMVSKKNEKQLSINFDPSNKQPAIKVLTYDESWNVSAINNFAAEKSSGDYLLFMNSRIETTNRNWLISLLKNAGREGIGCVCPKILNVDGTIKQAGIILGLNGEKYDVFSGNPENNWTNFGLDTWSRDYLAVSGECLMINKKTFFQAGGFDENKYYGNDIDLCLRVHKKGFRNLCIGTVSVYQLGIGLRKDEISPTDVQRILEPYRIFLETGDPYYNPNLSLKEKLCKLELMQ</sequence>
<keyword evidence="2" id="KW-0808">Transferase</keyword>
<reference evidence="2 3" key="1">
    <citation type="submission" date="2014-07" db="EMBL/GenBank/DDBJ databases">
        <title>Methanogenic archaea and the global carbon cycle.</title>
        <authorList>
            <person name="Henriksen J.R."/>
            <person name="Luke J."/>
            <person name="Reinhart S."/>
            <person name="Benedict M.N."/>
            <person name="Youngblut N.D."/>
            <person name="Metcalf M.E."/>
            <person name="Whitaker R.J."/>
            <person name="Metcalf W.W."/>
        </authorList>
    </citation>
    <scope>NUCLEOTIDE SEQUENCE [LARGE SCALE GENOMIC DNA]</scope>
    <source>
        <strain evidence="2 3">Wiesmoor</strain>
    </source>
</reference>
<dbReference type="KEGG" id="mbw:MSBRW_0759"/>
<accession>A0A0E3QJR3</accession>
<dbReference type="GO" id="GO:0016740">
    <property type="term" value="F:transferase activity"/>
    <property type="evidence" value="ECO:0007669"/>
    <property type="project" value="UniProtKB-KW"/>
</dbReference>
<evidence type="ECO:0000259" key="1">
    <source>
        <dbReference type="Pfam" id="PF00535"/>
    </source>
</evidence>
<evidence type="ECO:0000313" key="3">
    <source>
        <dbReference type="Proteomes" id="UP000033038"/>
    </source>
</evidence>
<dbReference type="PANTHER" id="PTHR43685">
    <property type="entry name" value="GLYCOSYLTRANSFERASE"/>
    <property type="match status" value="1"/>
</dbReference>
<evidence type="ECO:0000313" key="2">
    <source>
        <dbReference type="EMBL" id="AKB50012.1"/>
    </source>
</evidence>
<dbReference type="HOGENOM" id="CLU_005003_2_2_2"/>
<dbReference type="RefSeq" id="WP_011305275.1">
    <property type="nucleotide sequence ID" value="NZ_CP009526.1"/>
</dbReference>
<dbReference type="EMBL" id="CP009526">
    <property type="protein sequence ID" value="AKB50012.1"/>
    <property type="molecule type" value="Genomic_DNA"/>
</dbReference>
<dbReference type="PANTHER" id="PTHR43685:SF2">
    <property type="entry name" value="GLYCOSYLTRANSFERASE 2-LIKE DOMAIN-CONTAINING PROTEIN"/>
    <property type="match status" value="1"/>
</dbReference>
<dbReference type="GO" id="GO:0044010">
    <property type="term" value="P:single-species biofilm formation"/>
    <property type="evidence" value="ECO:0007669"/>
    <property type="project" value="TreeGrafter"/>
</dbReference>
<dbReference type="Proteomes" id="UP000033038">
    <property type="component" value="Chromosome"/>
</dbReference>
<dbReference type="InterPro" id="IPR001173">
    <property type="entry name" value="Glyco_trans_2-like"/>
</dbReference>
<name>A0A0E3QJR3_METBA</name>
<proteinExistence type="predicted"/>
<protein>
    <submittedName>
        <fullName evidence="2">Glycosyl transferase, group 2 family protein</fullName>
    </submittedName>
</protein>
<gene>
    <name evidence="2" type="ORF">MSBRW_0759</name>
</gene>
<dbReference type="Gene3D" id="3.90.550.10">
    <property type="entry name" value="Spore Coat Polysaccharide Biosynthesis Protein SpsA, Chain A"/>
    <property type="match status" value="2"/>
</dbReference>
<feature type="domain" description="Glycosyltransferase 2-like" evidence="1">
    <location>
        <begin position="529"/>
        <end position="643"/>
    </location>
</feature>
<dbReference type="Pfam" id="PF00535">
    <property type="entry name" value="Glycos_transf_2"/>
    <property type="match status" value="2"/>
</dbReference>
<dbReference type="InterPro" id="IPR050834">
    <property type="entry name" value="Glycosyltransf_2"/>
</dbReference>
<dbReference type="CDD" id="cd04184">
    <property type="entry name" value="GT2_RfbC_Mx_like"/>
    <property type="match status" value="1"/>
</dbReference>
<dbReference type="InterPro" id="IPR029044">
    <property type="entry name" value="Nucleotide-diphossugar_trans"/>
</dbReference>